<gene>
    <name evidence="1" type="ORF">ODALV1_LOCUS8770</name>
</gene>
<evidence type="ECO:0000313" key="1">
    <source>
        <dbReference type="EMBL" id="CAL8094425.1"/>
    </source>
</evidence>
<name>A0ABP1QDK3_9HEXA</name>
<comment type="caution">
    <text evidence="1">The sequence shown here is derived from an EMBL/GenBank/DDBJ whole genome shotgun (WGS) entry which is preliminary data.</text>
</comment>
<evidence type="ECO:0000313" key="2">
    <source>
        <dbReference type="Proteomes" id="UP001642540"/>
    </source>
</evidence>
<accession>A0ABP1QDK3</accession>
<protein>
    <submittedName>
        <fullName evidence="1">Uncharacterized protein</fullName>
    </submittedName>
</protein>
<proteinExistence type="predicted"/>
<dbReference type="Proteomes" id="UP001642540">
    <property type="component" value="Unassembled WGS sequence"/>
</dbReference>
<sequence length="82" mass="9291">MRILFSSSPENNLSYSELLLKLHAKSKVEVDLPSVDKPKITSYSSFTTYCAAGDRDHTSRKITRLAQHHTFCTPRYLASCLI</sequence>
<keyword evidence="2" id="KW-1185">Reference proteome</keyword>
<reference evidence="1 2" key="1">
    <citation type="submission" date="2024-08" db="EMBL/GenBank/DDBJ databases">
        <authorList>
            <person name="Cucini C."/>
            <person name="Frati F."/>
        </authorList>
    </citation>
    <scope>NUCLEOTIDE SEQUENCE [LARGE SCALE GENOMIC DNA]</scope>
</reference>
<organism evidence="1 2">
    <name type="scientific">Orchesella dallaii</name>
    <dbReference type="NCBI Taxonomy" id="48710"/>
    <lineage>
        <taxon>Eukaryota</taxon>
        <taxon>Metazoa</taxon>
        <taxon>Ecdysozoa</taxon>
        <taxon>Arthropoda</taxon>
        <taxon>Hexapoda</taxon>
        <taxon>Collembola</taxon>
        <taxon>Entomobryomorpha</taxon>
        <taxon>Entomobryoidea</taxon>
        <taxon>Orchesellidae</taxon>
        <taxon>Orchesellinae</taxon>
        <taxon>Orchesella</taxon>
    </lineage>
</organism>
<dbReference type="EMBL" id="CAXLJM020000027">
    <property type="protein sequence ID" value="CAL8094425.1"/>
    <property type="molecule type" value="Genomic_DNA"/>
</dbReference>